<keyword evidence="2" id="KW-1185">Reference proteome</keyword>
<keyword evidence="1" id="KW-0614">Plasmid</keyword>
<geneLocation type="plasmid" evidence="2">
    <name>cai42_Plasmida</name>
</geneLocation>
<reference evidence="1 2" key="1">
    <citation type="submission" date="2015-09" db="EMBL/GenBank/DDBJ databases">
        <title>Complete genome sequence of Defluviimonas alba cai42t isolated from an oilfield in Xinjiang.</title>
        <authorList>
            <person name="Geng S."/>
            <person name="Pan X."/>
            <person name="Wu X."/>
        </authorList>
    </citation>
    <scope>NUCLEOTIDE SEQUENCE [LARGE SCALE GENOMIC DNA]</scope>
    <source>
        <strain evidence="2">cai42</strain>
        <plasmid evidence="2">cai42_Plasmida</plasmid>
    </source>
</reference>
<dbReference type="KEGG" id="daa:AKL17_1p0025"/>
<protein>
    <submittedName>
        <fullName evidence="1">Uncharacterized protein</fullName>
    </submittedName>
</protein>
<name>A0A159Z8Y1_9RHOB</name>
<accession>A0A159Z8Y1</accession>
<evidence type="ECO:0000313" key="2">
    <source>
        <dbReference type="Proteomes" id="UP000076128"/>
    </source>
</evidence>
<dbReference type="Proteomes" id="UP000076128">
    <property type="component" value="Plasmid pcai42A"/>
</dbReference>
<dbReference type="EMBL" id="CP012662">
    <property type="protein sequence ID" value="AMY72026.1"/>
    <property type="molecule type" value="Genomic_DNA"/>
</dbReference>
<organism evidence="1 2">
    <name type="scientific">Frigidibacter mobilis</name>
    <dbReference type="NCBI Taxonomy" id="1335048"/>
    <lineage>
        <taxon>Bacteria</taxon>
        <taxon>Pseudomonadati</taxon>
        <taxon>Pseudomonadota</taxon>
        <taxon>Alphaproteobacteria</taxon>
        <taxon>Rhodobacterales</taxon>
        <taxon>Paracoccaceae</taxon>
        <taxon>Frigidibacter</taxon>
    </lineage>
</organism>
<gene>
    <name evidence="1" type="ORF">AKL17_1p0025</name>
</gene>
<dbReference type="AlphaFoldDB" id="A0A159Z8Y1"/>
<sequence length="49" mass="5273">MRPAFGMQRVALCDDRATSAVAPSAFVAGHHTPSKCRDALGDVLRTECR</sequence>
<evidence type="ECO:0000313" key="1">
    <source>
        <dbReference type="EMBL" id="AMY72026.1"/>
    </source>
</evidence>
<proteinExistence type="predicted"/>